<proteinExistence type="predicted"/>
<keyword evidence="6" id="KW-0067">ATP-binding</keyword>
<protein>
    <recommendedName>
        <fullName evidence="11">DNA 5'-3' helicase</fullName>
        <ecNumber evidence="11">5.6.2.3</ecNumber>
    </recommendedName>
</protein>
<dbReference type="SMART" id="SM00487">
    <property type="entry name" value="DEXDc"/>
    <property type="match status" value="1"/>
</dbReference>
<dbReference type="PANTHER" id="PTHR11472">
    <property type="entry name" value="DNA REPAIR DEAD HELICASE RAD3/XP-D SUBFAMILY MEMBER"/>
    <property type="match status" value="1"/>
</dbReference>
<comment type="caution">
    <text evidence="15">The sequence shown here is derived from an EMBL/GenBank/DDBJ whole genome shotgun (WGS) entry which is preliminary data.</text>
</comment>
<organism evidence="15">
    <name type="scientific">mine drainage metagenome</name>
    <dbReference type="NCBI Taxonomy" id="410659"/>
    <lineage>
        <taxon>unclassified sequences</taxon>
        <taxon>metagenomes</taxon>
        <taxon>ecological metagenomes</taxon>
    </lineage>
</organism>
<evidence type="ECO:0000256" key="5">
    <source>
        <dbReference type="ARBA" id="ARBA00022806"/>
    </source>
</evidence>
<evidence type="ECO:0000256" key="10">
    <source>
        <dbReference type="ARBA" id="ARBA00023235"/>
    </source>
</evidence>
<evidence type="ECO:0000256" key="9">
    <source>
        <dbReference type="ARBA" id="ARBA00023125"/>
    </source>
</evidence>
<dbReference type="AlphaFoldDB" id="E6PIN0"/>
<dbReference type="InterPro" id="IPR027417">
    <property type="entry name" value="P-loop_NTPase"/>
</dbReference>
<keyword evidence="7" id="KW-0408">Iron</keyword>
<dbReference type="Pfam" id="PF00270">
    <property type="entry name" value="DEAD"/>
    <property type="match status" value="1"/>
</dbReference>
<dbReference type="Gene3D" id="3.40.50.300">
    <property type="entry name" value="P-loop containing nucleotide triphosphate hydrolases"/>
    <property type="match status" value="2"/>
</dbReference>
<dbReference type="GO" id="GO:0051536">
    <property type="term" value="F:iron-sulfur cluster binding"/>
    <property type="evidence" value="ECO:0007669"/>
    <property type="project" value="UniProtKB-KW"/>
</dbReference>
<name>E6PIN0_9ZZZZ</name>
<keyword evidence="4" id="KW-0378">Hydrolase</keyword>
<dbReference type="Pfam" id="PF06733">
    <property type="entry name" value="DEAD_2"/>
    <property type="match status" value="1"/>
</dbReference>
<dbReference type="InterPro" id="IPR014013">
    <property type="entry name" value="Helic_SF1/SF2_ATP-bd_DinG/Rad3"/>
</dbReference>
<dbReference type="Pfam" id="PF13307">
    <property type="entry name" value="Helicase_C_2"/>
    <property type="match status" value="1"/>
</dbReference>
<evidence type="ECO:0000313" key="15">
    <source>
        <dbReference type="EMBL" id="CBH76320.1"/>
    </source>
</evidence>
<dbReference type="InterPro" id="IPR011545">
    <property type="entry name" value="DEAD/DEAH_box_helicase_dom"/>
</dbReference>
<dbReference type="InterPro" id="IPR045028">
    <property type="entry name" value="DinG/Rad3-like"/>
</dbReference>
<evidence type="ECO:0000256" key="6">
    <source>
        <dbReference type="ARBA" id="ARBA00022840"/>
    </source>
</evidence>
<dbReference type="EC" id="5.6.2.3" evidence="11"/>
<evidence type="ECO:0000256" key="4">
    <source>
        <dbReference type="ARBA" id="ARBA00022801"/>
    </source>
</evidence>
<keyword evidence="9" id="KW-0238">DNA-binding</keyword>
<sequence>MNPRPSIDELFSLGGSLARELPGFEPRPGQLEMARAVEAGFESGSHVLVEAGTGVGKSFAYLVPALRSGKRVVISTSTITLQQQLFRKDIPMVARALGLEPRVVLLKGRANYLCREKWERARGDLALVERPEISKLRRWANETITGDRSDVPFRLDSLLWERFDADGDDCIGEACAHFDDCFYYRRRRDAEAADIIVVNHAIFFIDAIAGGLLPAYDYAILDEAHTCEDIAMNVLTASLSRRSIDRTFRRLRRYFTLPTSLTAQVDERYRELGETLAGTGNELLRLDERPEIAGDLDRLRDALYHLENWIADNGASALTRPPRGDLEREMRISGAVKSLAAQAEVVDRLLAVDDDSIRWAQSSVHGSELHCTPFDAAPILRDLLFARTPCLLTSATLALGGDFSYVRARLGIDRAEELVADSPFDYREQARLFVAPPDLEPDDPDFVVRAYALLEEALAYSRGRAFVLCTSFRRANEFGERLRASGLHPVEVQRPRSGLDRDGLLRWFTETPGAVLVGTRTFWEGIDMPGERLSCVVIDRIPFAQPDHPVLEARVQALRERGEDAFARLQIPAATMLLKQGFGRLIRSRSDRGAVLVLDGRLQGKGYGKRMIAALPPATRIAHLDELQEFFQT</sequence>
<gene>
    <name evidence="15" type="ORF">CARN1_0800</name>
</gene>
<accession>E6PIN0</accession>
<dbReference type="EMBL" id="CABL01000019">
    <property type="protein sequence ID" value="CBH76320.1"/>
    <property type="molecule type" value="Genomic_DNA"/>
</dbReference>
<dbReference type="PANTHER" id="PTHR11472:SF34">
    <property type="entry name" value="REGULATOR OF TELOMERE ELONGATION HELICASE 1"/>
    <property type="match status" value="1"/>
</dbReference>
<evidence type="ECO:0000256" key="11">
    <source>
        <dbReference type="ARBA" id="ARBA00044969"/>
    </source>
</evidence>
<evidence type="ECO:0000256" key="3">
    <source>
        <dbReference type="ARBA" id="ARBA00022741"/>
    </source>
</evidence>
<keyword evidence="3" id="KW-0547">Nucleotide-binding</keyword>
<evidence type="ECO:0000256" key="7">
    <source>
        <dbReference type="ARBA" id="ARBA00023004"/>
    </source>
</evidence>
<evidence type="ECO:0000256" key="8">
    <source>
        <dbReference type="ARBA" id="ARBA00023014"/>
    </source>
</evidence>
<dbReference type="InterPro" id="IPR010614">
    <property type="entry name" value="RAD3-like_helicase_DEAD"/>
</dbReference>
<evidence type="ECO:0000259" key="14">
    <source>
        <dbReference type="PROSITE" id="PS51193"/>
    </source>
</evidence>
<dbReference type="PROSITE" id="PS51193">
    <property type="entry name" value="HELICASE_ATP_BIND_2"/>
    <property type="match status" value="1"/>
</dbReference>
<dbReference type="SMART" id="SM00491">
    <property type="entry name" value="HELICc2"/>
    <property type="match status" value="1"/>
</dbReference>
<feature type="domain" description="Helicase ATP-binding" evidence="14">
    <location>
        <begin position="16"/>
        <end position="273"/>
    </location>
</feature>
<feature type="domain" description="Helicase ATP-binding" evidence="13">
    <location>
        <begin position="38"/>
        <end position="257"/>
    </location>
</feature>
<dbReference type="SUPFAM" id="SSF52540">
    <property type="entry name" value="P-loop containing nucleoside triphosphate hydrolases"/>
    <property type="match status" value="1"/>
</dbReference>
<evidence type="ECO:0000256" key="2">
    <source>
        <dbReference type="ARBA" id="ARBA00022723"/>
    </source>
</evidence>
<keyword evidence="10" id="KW-0413">Isomerase</keyword>
<evidence type="ECO:0000259" key="13">
    <source>
        <dbReference type="PROSITE" id="PS51192"/>
    </source>
</evidence>
<reference evidence="15" key="1">
    <citation type="submission" date="2009-10" db="EMBL/GenBank/DDBJ databases">
        <title>Diversity of trophic interactions inside an arsenic-rich microbial ecosystem.</title>
        <authorList>
            <person name="Bertin P.N."/>
            <person name="Heinrich-Salmeron A."/>
            <person name="Pelletier E."/>
            <person name="Goulhen-Chollet F."/>
            <person name="Arsene-Ploetze F."/>
            <person name="Gallien S."/>
            <person name="Calteau A."/>
            <person name="Vallenet D."/>
            <person name="Casiot C."/>
            <person name="Chane-Woon-Ming B."/>
            <person name="Giloteaux L."/>
            <person name="Barakat M."/>
            <person name="Bonnefoy V."/>
            <person name="Bruneel O."/>
            <person name="Chandler M."/>
            <person name="Cleiss J."/>
            <person name="Duran R."/>
            <person name="Elbaz-Poulichet F."/>
            <person name="Fonknechten N."/>
            <person name="Lauga B."/>
            <person name="Mornico D."/>
            <person name="Ortet P."/>
            <person name="Schaeffer C."/>
            <person name="Siguier P."/>
            <person name="Alexander Thil Smith A."/>
            <person name="Van Dorsselaer A."/>
            <person name="Weissenbach J."/>
            <person name="Medigue C."/>
            <person name="Le Paslier D."/>
        </authorList>
    </citation>
    <scope>NUCLEOTIDE SEQUENCE</scope>
</reference>
<dbReference type="GO" id="GO:0046872">
    <property type="term" value="F:metal ion binding"/>
    <property type="evidence" value="ECO:0007669"/>
    <property type="project" value="UniProtKB-KW"/>
</dbReference>
<comment type="cofactor">
    <cofactor evidence="1">
        <name>[4Fe-4S] cluster</name>
        <dbReference type="ChEBI" id="CHEBI:49883"/>
    </cofactor>
</comment>
<dbReference type="PROSITE" id="PS51192">
    <property type="entry name" value="HELICASE_ATP_BIND_1"/>
    <property type="match status" value="1"/>
</dbReference>
<dbReference type="InterPro" id="IPR014001">
    <property type="entry name" value="Helicase_ATP-bd"/>
</dbReference>
<comment type="catalytic activity">
    <reaction evidence="12">
        <text>ATP + H2O = ADP + phosphate + H(+)</text>
        <dbReference type="Rhea" id="RHEA:13065"/>
        <dbReference type="ChEBI" id="CHEBI:15377"/>
        <dbReference type="ChEBI" id="CHEBI:15378"/>
        <dbReference type="ChEBI" id="CHEBI:30616"/>
        <dbReference type="ChEBI" id="CHEBI:43474"/>
        <dbReference type="ChEBI" id="CHEBI:456216"/>
        <dbReference type="EC" id="5.6.2.3"/>
    </reaction>
</comment>
<keyword evidence="2" id="KW-0479">Metal-binding</keyword>
<evidence type="ECO:0000256" key="1">
    <source>
        <dbReference type="ARBA" id="ARBA00001966"/>
    </source>
</evidence>
<dbReference type="GO" id="GO:0006139">
    <property type="term" value="P:nucleobase-containing compound metabolic process"/>
    <property type="evidence" value="ECO:0007669"/>
    <property type="project" value="InterPro"/>
</dbReference>
<dbReference type="InterPro" id="IPR006555">
    <property type="entry name" value="ATP-dep_Helicase_C"/>
</dbReference>
<evidence type="ECO:0000256" key="12">
    <source>
        <dbReference type="ARBA" id="ARBA00048954"/>
    </source>
</evidence>
<dbReference type="GO" id="GO:0005524">
    <property type="term" value="F:ATP binding"/>
    <property type="evidence" value="ECO:0007669"/>
    <property type="project" value="UniProtKB-KW"/>
</dbReference>
<keyword evidence="8" id="KW-0411">Iron-sulfur</keyword>
<dbReference type="GO" id="GO:0043139">
    <property type="term" value="F:5'-3' DNA helicase activity"/>
    <property type="evidence" value="ECO:0007669"/>
    <property type="project" value="UniProtKB-EC"/>
</dbReference>
<dbReference type="GO" id="GO:0003677">
    <property type="term" value="F:DNA binding"/>
    <property type="evidence" value="ECO:0007669"/>
    <property type="project" value="UniProtKB-KW"/>
</dbReference>
<dbReference type="GO" id="GO:0016818">
    <property type="term" value="F:hydrolase activity, acting on acid anhydrides, in phosphorus-containing anhydrides"/>
    <property type="evidence" value="ECO:0007669"/>
    <property type="project" value="InterPro"/>
</dbReference>
<keyword evidence="5 15" id="KW-0347">Helicase</keyword>